<feature type="compositionally biased region" description="Polar residues" evidence="2">
    <location>
        <begin position="1602"/>
        <end position="1620"/>
    </location>
</feature>
<dbReference type="Proteomes" id="UP000002852">
    <property type="component" value="Unassembled WGS sequence"/>
</dbReference>
<feature type="compositionally biased region" description="Polar residues" evidence="2">
    <location>
        <begin position="1316"/>
        <end position="1335"/>
    </location>
</feature>
<reference evidence="4" key="4">
    <citation type="submission" date="2025-09" db="UniProtKB">
        <authorList>
            <consortium name="Ensembl"/>
        </authorList>
    </citation>
    <scope>IDENTIFICATION</scope>
    <source>
        <strain evidence="4">JP 163 A</strain>
    </source>
</reference>
<feature type="compositionally biased region" description="Polar residues" evidence="2">
    <location>
        <begin position="528"/>
        <end position="539"/>
    </location>
</feature>
<sequence>MRTGETEETEETCGCQRQEDSSSKVSFTTLSSIAIQAGRTQIVASVLQSGSLIHLQLVQFQPGLCEIGSDRDENHILIQEQQQLLEKLQKHEPEVLVVIEKKHQEKLRMRRDGRRKQEEEEELTEAMKASLREGWSLLLQLLERRLDVLKQASDFFCRVMEFAIGIDRLENLQVKNEDKLNEVRVSYDFMRKDLLGKSLQVLTSSSILLQTLRQLQRTEALQRRGRVLQGDEDDVEESSQYSRGPVLRLEQLVEDLQDRRRRADQAFRLQLQQAEVVLNMREESKTKNQSLLNQNLQFGSTSDQTKDLGLKSGPRSDFQIKSSSEQNLVEQTEEPEDVKLESRLQESGQEPDVKPDSWFNPNSKSRLNHFRDLKSGSGLDEIKDVRGSRSEFRSGGTTETRSETTRTLQSESSSSESTKLKTESGSQSDSRSDLKPRSEEPGPGSQQDNNLKLQSGTEKTNKQQLESRTKETRNPQFSFTTVLKTKFRLDELYICEPDVKPGSRCGEITENRMAYAENRSEQARNLPFESSSAESSDQQPDLKTEPESQNSRDSQIGFRSEPKNQLKSELLISGPRPVLKTRSRSEEQQHTSGCDGKPRSTGSGPKGIRTFGLRCNSESIPEAGSEKAPLKSASIQQHGSGSEKPESSSAEITDLQTGSKLDLKNNTRSQQGEDLNHLSGSEKTGKQSQESKMVETKFKSRSDKLLRFGSDAKPGSESEVTKTPEISGSGSDPASVKNRLGEQQQMEARQQEEEFRSGYQERLVKTRQDLNCVSELLDSCTSMDLGSELQTNRLLEQFREAEPHFRQLDVEVENTVRSWENLSGVQARQGGAVMEEDLSELLKLQQAVKDKIQQGELILNQSSSFHLIAKQLELLLQSEPPSPLTGCTGVHGPKEEELSQLQEAQQQIQNLLRTTSTMKTDICTAVSQSNWAGFQVDQLEIRLGSLDSLCVSWLNKAAQCEEELRREQLAHLLHEDITQLRESFKELKKRFSNTKFNYLKRNDRTRNLKAVWNQLQQMEVYLEKLQGLRKRVHGVTARLGSEAKNTGMARQLEDAINELQRQMGQLERNICEHQKTLDMTCKLQQAMEEYHFWCEEASATIARVGKFSLECRSTEAVSVLYRQFEKFVWPTVPQQEERISQITELAVRLHGVEEGQRYIEKTVSKHSEMVESIRELSEGLMELEAKLKLENLKQQQQKDEEEKVEEEGESEQGRETEEQEKIKEKSRMKQKDNRHTQEAADMHELKETGHTPELITENDRKEAAAANRKPPSEKSDDVNGPTANRELHSEKFTSSFTSTLTICSPVDAKRQVHAALNQSQTAASEPQAPPSQSVIGPSFPDNQEEFLREMEGVEQHIGSSFCGSNSLQETSPHVELHQAEVTTEDCFSNDEYDCASPDDISLPPLAETPESNMFHSDVEEGFCLSSHSVHISQVSHQCYAQSEPTRTDSVPQQKESSQMESCPAPTVRLQSRTRFRSESRSFNPSPSTVPVTTLFTSTPCTILKTKESTSDVSLDNPVHGYNNKDCFKVKNSPKQRCPSTTLTQDLSQSLHPQSFNGSDKSLHNHNIPKGETEVLDIHPSYTKTNSTLPEKRELLESHHCTSHTQQDIKSAENSRTMPQQDRLAKSSTSLVSQQNIYIRSSFSGNYCTNSMVCSNSAQESTFNPSSDPVSLMFSVTDPILHKNITQPQDNDLLEPSTTNSQSSTSQDPTFPHTRSEPDQDVLLTLKDSTAISTATTVTQSIFNQSLHFGWSQTNKTSNQCPRDPPEDLIQNPSQPKTISNTSIYCSKQGLQTVFPLQDTQQCVHGSSMSTSLAQLVPPHLEPQTHPSPDQANLHGTSPYSTPHVLTPSQDPDICQPMAIREEIRLTPQIQGPPLPSARLPHPSSESIPLGKVSAPGLTLFTRPWSQATVMEGCPVMLEVEVMGNPEPRLTRFKLEEDQNQNQDQDLQLLTGSSSGADNKWLMLEALDVIMEDWNTWFGTLCVLLWLLYLVLL</sequence>
<feature type="region of interest" description="Disordered" evidence="2">
    <location>
        <begin position="516"/>
        <end position="754"/>
    </location>
</feature>
<keyword evidence="3" id="KW-1133">Transmembrane helix</keyword>
<feature type="compositionally biased region" description="Basic and acidic residues" evidence="2">
    <location>
        <begin position="692"/>
        <end position="706"/>
    </location>
</feature>
<keyword evidence="1" id="KW-0175">Coiled coil</keyword>
<feature type="compositionally biased region" description="Polar residues" evidence="2">
    <location>
        <begin position="294"/>
        <end position="303"/>
    </location>
</feature>
<proteinExistence type="predicted"/>
<feature type="region of interest" description="Disordered" evidence="2">
    <location>
        <begin position="1532"/>
        <end position="1558"/>
    </location>
</feature>
<keyword evidence="3" id="KW-0812">Transmembrane</keyword>
<evidence type="ECO:0000256" key="1">
    <source>
        <dbReference type="SAM" id="Coils"/>
    </source>
</evidence>
<evidence type="ECO:0000256" key="2">
    <source>
        <dbReference type="SAM" id="MobiDB-lite"/>
    </source>
</evidence>
<reference evidence="5" key="1">
    <citation type="submission" date="2012-01" db="EMBL/GenBank/DDBJ databases">
        <authorList>
            <person name="Walter R."/>
            <person name="Schartl M."/>
            <person name="Warren W."/>
        </authorList>
    </citation>
    <scope>NUCLEOTIDE SEQUENCE [LARGE SCALE GENOMIC DNA]</scope>
    <source>
        <strain evidence="5">JP 163 A</strain>
    </source>
</reference>
<dbReference type="OMA" id="IMEDWNT"/>
<evidence type="ECO:0000313" key="4">
    <source>
        <dbReference type="Ensembl" id="ENSXMAP00000032507.1"/>
    </source>
</evidence>
<feature type="compositionally biased region" description="Low complexity" evidence="2">
    <location>
        <begin position="393"/>
        <end position="417"/>
    </location>
</feature>
<feature type="compositionally biased region" description="Basic and acidic residues" evidence="2">
    <location>
        <begin position="1211"/>
        <end position="1250"/>
    </location>
</feature>
<feature type="compositionally biased region" description="Polar residues" evidence="2">
    <location>
        <begin position="319"/>
        <end position="330"/>
    </location>
</feature>
<reference evidence="4" key="3">
    <citation type="submission" date="2025-08" db="UniProtKB">
        <authorList>
            <consortium name="Ensembl"/>
        </authorList>
    </citation>
    <scope>IDENTIFICATION</scope>
    <source>
        <strain evidence="4">JP 163 A</strain>
    </source>
</reference>
<feature type="compositionally biased region" description="Polar residues" evidence="2">
    <location>
        <begin position="444"/>
        <end position="458"/>
    </location>
</feature>
<feature type="region of interest" description="Disordered" evidence="2">
    <location>
        <begin position="1315"/>
        <end position="1340"/>
    </location>
</feature>
<feature type="compositionally biased region" description="Basic and acidic residues" evidence="2">
    <location>
        <begin position="430"/>
        <end position="440"/>
    </location>
</feature>
<feature type="compositionally biased region" description="Polar residues" evidence="2">
    <location>
        <begin position="1440"/>
        <end position="1460"/>
    </location>
</feature>
<accession>A0A3B5QPA6</accession>
<feature type="region of interest" description="Disordered" evidence="2">
    <location>
        <begin position="294"/>
        <end position="479"/>
    </location>
</feature>
<feature type="transmembrane region" description="Helical" evidence="3">
    <location>
        <begin position="1973"/>
        <end position="1991"/>
    </location>
</feature>
<evidence type="ECO:0000256" key="3">
    <source>
        <dbReference type="SAM" id="Phobius"/>
    </source>
</evidence>
<dbReference type="Ensembl" id="ENSXMAT00000034066.1">
    <property type="protein sequence ID" value="ENSXMAP00000032507.1"/>
    <property type="gene ID" value="ENSXMAG00000025009.1"/>
</dbReference>
<evidence type="ECO:0000313" key="5">
    <source>
        <dbReference type="Proteomes" id="UP000002852"/>
    </source>
</evidence>
<organism evidence="4 5">
    <name type="scientific">Xiphophorus maculatus</name>
    <name type="common">Southern platyfish</name>
    <name type="synonym">Platypoecilus maculatus</name>
    <dbReference type="NCBI Taxonomy" id="8083"/>
    <lineage>
        <taxon>Eukaryota</taxon>
        <taxon>Metazoa</taxon>
        <taxon>Chordata</taxon>
        <taxon>Craniata</taxon>
        <taxon>Vertebrata</taxon>
        <taxon>Euteleostomi</taxon>
        <taxon>Actinopterygii</taxon>
        <taxon>Neopterygii</taxon>
        <taxon>Teleostei</taxon>
        <taxon>Neoteleostei</taxon>
        <taxon>Acanthomorphata</taxon>
        <taxon>Ovalentaria</taxon>
        <taxon>Atherinomorphae</taxon>
        <taxon>Cyprinodontiformes</taxon>
        <taxon>Poeciliidae</taxon>
        <taxon>Poeciliinae</taxon>
        <taxon>Xiphophorus</taxon>
    </lineage>
</organism>
<feature type="compositionally biased region" description="Polar residues" evidence="2">
    <location>
        <begin position="647"/>
        <end position="691"/>
    </location>
</feature>
<feature type="region of interest" description="Disordered" evidence="2">
    <location>
        <begin position="1684"/>
        <end position="1718"/>
    </location>
</feature>
<feature type="compositionally biased region" description="Basic and acidic residues" evidence="2">
    <location>
        <begin position="459"/>
        <end position="473"/>
    </location>
</feature>
<feature type="compositionally biased region" description="Basic and acidic residues" evidence="2">
    <location>
        <begin position="369"/>
        <end position="392"/>
    </location>
</feature>
<feature type="region of interest" description="Disordered" evidence="2">
    <location>
        <begin position="1193"/>
        <end position="1291"/>
    </location>
</feature>
<dbReference type="GeneTree" id="ENSGT00940000164697"/>
<keyword evidence="3" id="KW-0472">Membrane</keyword>
<dbReference type="InParanoid" id="A0A3B5QPA6"/>
<feature type="compositionally biased region" description="Low complexity" evidence="2">
    <location>
        <begin position="1696"/>
        <end position="1706"/>
    </location>
</feature>
<protein>
    <submittedName>
        <fullName evidence="4">Uncharacterized protein</fullName>
    </submittedName>
</protein>
<feature type="coiled-coil region" evidence="1">
    <location>
        <begin position="894"/>
        <end position="921"/>
    </location>
</feature>
<reference evidence="5" key="2">
    <citation type="journal article" date="2013" name="Nat. Genet.">
        <title>The genome of the platyfish, Xiphophorus maculatus, provides insights into evolutionary adaptation and several complex traits.</title>
        <authorList>
            <person name="Schartl M."/>
            <person name="Walter R.B."/>
            <person name="Shen Y."/>
            <person name="Garcia T."/>
            <person name="Catchen J."/>
            <person name="Amores A."/>
            <person name="Braasch I."/>
            <person name="Chalopin D."/>
            <person name="Volff J.N."/>
            <person name="Lesch K.P."/>
            <person name="Bisazza A."/>
            <person name="Minx P."/>
            <person name="Hillier L."/>
            <person name="Wilson R.K."/>
            <person name="Fuerstenberg S."/>
            <person name="Boore J."/>
            <person name="Searle S."/>
            <person name="Postlethwait J.H."/>
            <person name="Warren W.C."/>
        </authorList>
    </citation>
    <scope>NUCLEOTIDE SEQUENCE [LARGE SCALE GENOMIC DNA]</scope>
    <source>
        <strain evidence="5">JP 163 A</strain>
    </source>
</reference>
<feature type="compositionally biased region" description="Polar residues" evidence="2">
    <location>
        <begin position="1824"/>
        <end position="1840"/>
    </location>
</feature>
<dbReference type="STRING" id="8083.ENSXMAP00000032507"/>
<feature type="region of interest" description="Disordered" evidence="2">
    <location>
        <begin position="1440"/>
        <end position="1467"/>
    </location>
</feature>
<feature type="region of interest" description="Disordered" evidence="2">
    <location>
        <begin position="1818"/>
        <end position="1842"/>
    </location>
</feature>
<keyword evidence="5" id="KW-1185">Reference proteome</keyword>
<feature type="region of interest" description="Disordered" evidence="2">
    <location>
        <begin position="1598"/>
        <end position="1620"/>
    </location>
</feature>
<name>A0A3B5QPA6_XIPMA</name>